<evidence type="ECO:0000313" key="3">
    <source>
        <dbReference type="Proteomes" id="UP000310406"/>
    </source>
</evidence>
<feature type="non-terminal residue" evidence="2">
    <location>
        <position position="174"/>
    </location>
</feature>
<dbReference type="NCBIfam" id="TIGR01451">
    <property type="entry name" value="B_ant_repeat"/>
    <property type="match status" value="1"/>
</dbReference>
<protein>
    <recommendedName>
        <fullName evidence="1">DUF7507 domain-containing protein</fullName>
    </recommendedName>
</protein>
<dbReference type="InterPro" id="IPR055354">
    <property type="entry name" value="DUF7507"/>
</dbReference>
<comment type="caution">
    <text evidence="2">The sequence shown here is derived from an EMBL/GenBank/DDBJ whole genome shotgun (WGS) entry which is preliminary data.</text>
</comment>
<evidence type="ECO:0000259" key="1">
    <source>
        <dbReference type="Pfam" id="PF24346"/>
    </source>
</evidence>
<dbReference type="EMBL" id="SNTZ01000069">
    <property type="protein sequence ID" value="THV56424.1"/>
    <property type="molecule type" value="Genomic_DNA"/>
</dbReference>
<name>A0A4S8RRD9_9FLAO</name>
<evidence type="ECO:0000313" key="2">
    <source>
        <dbReference type="EMBL" id="THV56424.1"/>
    </source>
</evidence>
<organism evidence="2 3">
    <name type="scientific">Flagellimonas alvinocaridis</name>
    <dbReference type="NCBI Taxonomy" id="2530200"/>
    <lineage>
        <taxon>Bacteria</taxon>
        <taxon>Pseudomonadati</taxon>
        <taxon>Bacteroidota</taxon>
        <taxon>Flavobacteriia</taxon>
        <taxon>Flavobacteriales</taxon>
        <taxon>Flavobacteriaceae</taxon>
        <taxon>Flagellimonas</taxon>
    </lineage>
</organism>
<accession>A0A4S8RRD9</accession>
<dbReference type="Proteomes" id="UP000310406">
    <property type="component" value="Unassembled WGS sequence"/>
</dbReference>
<proteinExistence type="predicted"/>
<sequence length="174" mass="18053">LDGDTTTDLSGCVPNINILKTGTVDANCANIDYTLTVNNNGSQDLENVVVSDPLMPVPALPDSGDNGVPGVMEIGETWVFTASYAITALDLTNGQVDNRATVDANVLGLPAVIVTDESHPSDTTLDGDTTTDLSGCVPNINILKTGTVDANCANIDYTLTVNNNGSQDLENVVV</sequence>
<dbReference type="AlphaFoldDB" id="A0A4S8RRD9"/>
<feature type="domain" description="DUF7507" evidence="1">
    <location>
        <begin position="14"/>
        <end position="106"/>
    </location>
</feature>
<reference evidence="2 3" key="1">
    <citation type="submission" date="2019-03" db="EMBL/GenBank/DDBJ databases">
        <title>Muricauda SCR12 sp.nov, a marine bacterium isolated from Pacific Ocean:the Okinawa trough.</title>
        <authorList>
            <person name="Liu L."/>
        </authorList>
    </citation>
    <scope>NUCLEOTIDE SEQUENCE [LARGE SCALE GENOMIC DNA]</scope>
    <source>
        <strain evidence="2 3">SCR12</strain>
    </source>
</reference>
<gene>
    <name evidence="2" type="ORF">EZV76_16945</name>
</gene>
<dbReference type="InterPro" id="IPR047589">
    <property type="entry name" value="DUF11_rpt"/>
</dbReference>
<feature type="non-terminal residue" evidence="2">
    <location>
        <position position="1"/>
    </location>
</feature>
<keyword evidence="3" id="KW-1185">Reference proteome</keyword>
<dbReference type="Pfam" id="PF24346">
    <property type="entry name" value="DUF7507"/>
    <property type="match status" value="1"/>
</dbReference>